<evidence type="ECO:0000256" key="16">
    <source>
        <dbReference type="ARBA" id="ARBA00023037"/>
    </source>
</evidence>
<dbReference type="SUPFAM" id="SSF69179">
    <property type="entry name" value="Integrin domains"/>
    <property type="match status" value="1"/>
</dbReference>
<dbReference type="GO" id="GO:0007229">
    <property type="term" value="P:integrin-mediated signaling pathway"/>
    <property type="evidence" value="ECO:0007669"/>
    <property type="project" value="UniProtKB-KW"/>
</dbReference>
<comment type="caution">
    <text evidence="25">The sequence shown here is derived from an EMBL/GenBank/DDBJ whole genome shotgun (WGS) entry which is preliminary data.</text>
</comment>
<dbReference type="OMA" id="CACYSSE"/>
<dbReference type="Gene3D" id="2.60.40.1510">
    <property type="entry name" value="ntegrin, alpha v. Chain A, domain 3"/>
    <property type="match status" value="1"/>
</dbReference>
<keyword evidence="15 22" id="KW-1133">Transmembrane helix</keyword>
<dbReference type="GO" id="GO:0034685">
    <property type="term" value="C:integrin alphav-beta6 complex"/>
    <property type="evidence" value="ECO:0007669"/>
    <property type="project" value="TreeGrafter"/>
</dbReference>
<evidence type="ECO:0000259" key="24">
    <source>
        <dbReference type="SMART" id="SM01242"/>
    </source>
</evidence>
<reference evidence="25 26" key="1">
    <citation type="journal article" date="2018" name="Nat. Ecol. Evol.">
        <title>Shark genomes provide insights into elasmobranch evolution and the origin of vertebrates.</title>
        <authorList>
            <person name="Hara Y"/>
            <person name="Yamaguchi K"/>
            <person name="Onimaru K"/>
            <person name="Kadota M"/>
            <person name="Koyanagi M"/>
            <person name="Keeley SD"/>
            <person name="Tatsumi K"/>
            <person name="Tanaka K"/>
            <person name="Motone F"/>
            <person name="Kageyama Y"/>
            <person name="Nozu R"/>
            <person name="Adachi N"/>
            <person name="Nishimura O"/>
            <person name="Nakagawa R"/>
            <person name="Tanegashima C"/>
            <person name="Kiyatake I"/>
            <person name="Matsumoto R"/>
            <person name="Murakumo K"/>
            <person name="Nishida K"/>
            <person name="Terakita A"/>
            <person name="Kuratani S"/>
            <person name="Sato K"/>
            <person name="Hyodo S Kuraku.S."/>
        </authorList>
    </citation>
    <scope>NUCLEOTIDE SEQUENCE [LARGE SCALE GENOMIC DNA]</scope>
</reference>
<keyword evidence="14" id="KW-0965">Cell junction</keyword>
<dbReference type="InterPro" id="IPR014836">
    <property type="entry name" value="Integrin_bsu_cyt_dom"/>
</dbReference>
<name>A0A401PBG4_SCYTO</name>
<dbReference type="GO" id="GO:0009986">
    <property type="term" value="C:cell surface"/>
    <property type="evidence" value="ECO:0007669"/>
    <property type="project" value="TreeGrafter"/>
</dbReference>
<dbReference type="PANTHER" id="PTHR10082">
    <property type="entry name" value="INTEGRIN BETA SUBUNIT"/>
    <property type="match status" value="1"/>
</dbReference>
<feature type="transmembrane region" description="Helical" evidence="22">
    <location>
        <begin position="347"/>
        <end position="369"/>
    </location>
</feature>
<dbReference type="InterPro" id="IPR013111">
    <property type="entry name" value="EGF_extracell"/>
</dbReference>
<keyword evidence="5" id="KW-1003">Cell membrane</keyword>
<feature type="domain" description="Integrin beta subunit tail" evidence="24">
    <location>
        <begin position="263"/>
        <end position="346"/>
    </location>
</feature>
<proteinExistence type="inferred from homology"/>
<evidence type="ECO:0000256" key="21">
    <source>
        <dbReference type="ARBA" id="ARBA00046864"/>
    </source>
</evidence>
<keyword evidence="12" id="KW-0460">Magnesium</keyword>
<keyword evidence="13" id="KW-0130">Cell adhesion</keyword>
<evidence type="ECO:0000256" key="20">
    <source>
        <dbReference type="ARBA" id="ARBA00023180"/>
    </source>
</evidence>
<dbReference type="Gene3D" id="4.10.1240.30">
    <property type="match status" value="1"/>
</dbReference>
<dbReference type="OrthoDB" id="410592at2759"/>
<dbReference type="InterPro" id="IPR036349">
    <property type="entry name" value="Integrin_bsu_tail_dom_sf"/>
</dbReference>
<dbReference type="SMART" id="SM01241">
    <property type="entry name" value="Integrin_b_cyt"/>
    <property type="match status" value="1"/>
</dbReference>
<dbReference type="GO" id="GO:0007160">
    <property type="term" value="P:cell-matrix adhesion"/>
    <property type="evidence" value="ECO:0007669"/>
    <property type="project" value="TreeGrafter"/>
</dbReference>
<dbReference type="Gene3D" id="1.20.5.100">
    <property type="entry name" value="Cytochrome c1, transmembrane anchor, C-terminal"/>
    <property type="match status" value="1"/>
</dbReference>
<evidence type="ECO:0000256" key="12">
    <source>
        <dbReference type="ARBA" id="ARBA00022842"/>
    </source>
</evidence>
<dbReference type="Pfam" id="PF07965">
    <property type="entry name" value="Integrin_B_tail"/>
    <property type="match status" value="1"/>
</dbReference>
<evidence type="ECO:0000313" key="25">
    <source>
        <dbReference type="EMBL" id="GCB70455.1"/>
    </source>
</evidence>
<evidence type="ECO:0000256" key="17">
    <source>
        <dbReference type="ARBA" id="ARBA00023136"/>
    </source>
</evidence>
<evidence type="ECO:0000256" key="6">
    <source>
        <dbReference type="ARBA" id="ARBA00022536"/>
    </source>
</evidence>
<evidence type="ECO:0000256" key="5">
    <source>
        <dbReference type="ARBA" id="ARBA00022475"/>
    </source>
</evidence>
<evidence type="ECO:0000256" key="4">
    <source>
        <dbReference type="ARBA" id="ARBA00019053"/>
    </source>
</evidence>
<dbReference type="SUPFAM" id="SSF57196">
    <property type="entry name" value="EGF/Laminin"/>
    <property type="match status" value="2"/>
</dbReference>
<keyword evidence="9" id="KW-0732">Signal</keyword>
<evidence type="ECO:0000256" key="15">
    <source>
        <dbReference type="ARBA" id="ARBA00022989"/>
    </source>
</evidence>
<evidence type="ECO:0000256" key="3">
    <source>
        <dbReference type="ARBA" id="ARBA00007449"/>
    </source>
</evidence>
<keyword evidence="16" id="KW-0401">Integrin</keyword>
<evidence type="ECO:0000256" key="18">
    <source>
        <dbReference type="ARBA" id="ARBA00023157"/>
    </source>
</evidence>
<comment type="subcellular location">
    <subcellularLocation>
        <location evidence="1">Cell junction</location>
        <location evidence="1">Focal adhesion</location>
    </subcellularLocation>
    <subcellularLocation>
        <location evidence="2">Cell membrane</location>
        <topology evidence="2">Single-pass type I membrane protein</topology>
    </subcellularLocation>
</comment>
<evidence type="ECO:0000259" key="23">
    <source>
        <dbReference type="SMART" id="SM01241"/>
    </source>
</evidence>
<dbReference type="InterPro" id="IPR057073">
    <property type="entry name" value="EGF_integrin_2"/>
</dbReference>
<dbReference type="SMART" id="SM01242">
    <property type="entry name" value="Integrin_B_tail"/>
    <property type="match status" value="1"/>
</dbReference>
<dbReference type="STRING" id="75743.A0A401PBG4"/>
<dbReference type="InterPro" id="IPR012896">
    <property type="entry name" value="Integrin_bsu_tail"/>
</dbReference>
<dbReference type="GO" id="GO:0016477">
    <property type="term" value="P:cell migration"/>
    <property type="evidence" value="ECO:0007669"/>
    <property type="project" value="TreeGrafter"/>
</dbReference>
<keyword evidence="11" id="KW-0106">Calcium</keyword>
<dbReference type="Pfam" id="PF18372">
    <property type="entry name" value="I-EGF_1"/>
    <property type="match status" value="1"/>
</dbReference>
<dbReference type="FunFam" id="2.10.25.10:FF:000043">
    <property type="entry name" value="Integrin beta"/>
    <property type="match status" value="1"/>
</dbReference>
<organism evidence="25 26">
    <name type="scientific">Scyliorhinus torazame</name>
    <name type="common">Cloudy catshark</name>
    <name type="synonym">Catulus torazame</name>
    <dbReference type="NCBI Taxonomy" id="75743"/>
    <lineage>
        <taxon>Eukaryota</taxon>
        <taxon>Metazoa</taxon>
        <taxon>Chordata</taxon>
        <taxon>Craniata</taxon>
        <taxon>Vertebrata</taxon>
        <taxon>Chondrichthyes</taxon>
        <taxon>Elasmobranchii</taxon>
        <taxon>Galeomorphii</taxon>
        <taxon>Galeoidea</taxon>
        <taxon>Carcharhiniformes</taxon>
        <taxon>Scyliorhinidae</taxon>
        <taxon>Scyliorhinus</taxon>
    </lineage>
</organism>
<dbReference type="PRINTS" id="PR01186">
    <property type="entry name" value="INTEGRINB"/>
</dbReference>
<dbReference type="FunFam" id="2.10.25.10:FF:000075">
    <property type="entry name" value="Integrin beta"/>
    <property type="match status" value="1"/>
</dbReference>
<dbReference type="Pfam" id="PF08725">
    <property type="entry name" value="Integrin_b_cyt"/>
    <property type="match status" value="1"/>
</dbReference>
<keyword evidence="19" id="KW-0675">Receptor</keyword>
<evidence type="ECO:0000256" key="2">
    <source>
        <dbReference type="ARBA" id="ARBA00004251"/>
    </source>
</evidence>
<dbReference type="InterPro" id="IPR057243">
    <property type="entry name" value="Integrin_I-EGF_CS"/>
</dbReference>
<dbReference type="PANTHER" id="PTHR10082:SF11">
    <property type="entry name" value="INTEGRIN BETA-6"/>
    <property type="match status" value="1"/>
</dbReference>
<evidence type="ECO:0000256" key="19">
    <source>
        <dbReference type="ARBA" id="ARBA00023170"/>
    </source>
</evidence>
<dbReference type="AlphaFoldDB" id="A0A401PBG4"/>
<keyword evidence="20" id="KW-0325">Glycoprotein</keyword>
<accession>A0A401PBG4</accession>
<evidence type="ECO:0000256" key="8">
    <source>
        <dbReference type="ARBA" id="ARBA00022723"/>
    </source>
</evidence>
<gene>
    <name evidence="25" type="ORF">scyTo_0008583</name>
</gene>
<evidence type="ECO:0000313" key="26">
    <source>
        <dbReference type="Proteomes" id="UP000288216"/>
    </source>
</evidence>
<dbReference type="FunFam" id="2.10.25.10:FF:000076">
    <property type="entry name" value="Integrin beta"/>
    <property type="match status" value="1"/>
</dbReference>
<dbReference type="Gene3D" id="2.10.25.10">
    <property type="entry name" value="Laminin"/>
    <property type="match status" value="4"/>
</dbReference>
<comment type="similarity">
    <text evidence="3">Belongs to the integrin beta chain family.</text>
</comment>
<dbReference type="Pfam" id="PF07974">
    <property type="entry name" value="EGF_2"/>
    <property type="match status" value="1"/>
</dbReference>
<evidence type="ECO:0000256" key="10">
    <source>
        <dbReference type="ARBA" id="ARBA00022737"/>
    </source>
</evidence>
<evidence type="ECO:0000256" key="7">
    <source>
        <dbReference type="ARBA" id="ARBA00022692"/>
    </source>
</evidence>
<evidence type="ECO:0000256" key="22">
    <source>
        <dbReference type="SAM" id="Phobius"/>
    </source>
</evidence>
<sequence length="426" mass="46351">MISSLSLQELRSEVELEVTGDTDGVQFFFTAICQDGTIIHGGKRCSHLHIGDTVSFNVTVELAECPKEPKHIVIKPLGFRDALEIEVQPACSCSCQASAEHNSSRCSSGNGSFQCGVCVCNAGRLGPHCECTEENINMGTCKHSAENISCNGRGDCYCGQCACYSSEFGQIYGAYCECDDFSCVRFKGLLCGGHGLCDCGECHCNQGWNGEYCNCTTNTDLCISENGALCSGRGECICGKCVCVHSGASGDKCEKCPTCYDPCISKRSCVECFLSNVDGSVEECQEKCMLVDSTVNQTAEFEENQSVYCSLKSGNDCTMSFHIVKDEHGRSHLFDLKQTECPLPPNVFMIVLGISLAILVVGLVILSIWKMFISIHDHKEVAKFEAERAKAKWQTGTNPLYRGSISTFKNVTYKNYGKKEVTAIGN</sequence>
<protein>
    <recommendedName>
        <fullName evidence="4">Integrin beta-6</fullName>
    </recommendedName>
</protein>
<keyword evidence="7 22" id="KW-0812">Transmembrane</keyword>
<dbReference type="InterPro" id="IPR032695">
    <property type="entry name" value="Integrin_dom_sf"/>
</dbReference>
<dbReference type="GO" id="GO:0098609">
    <property type="term" value="P:cell-cell adhesion"/>
    <property type="evidence" value="ECO:0007669"/>
    <property type="project" value="TreeGrafter"/>
</dbReference>
<dbReference type="InterPro" id="IPR015812">
    <property type="entry name" value="Integrin_bsu"/>
</dbReference>
<keyword evidence="10" id="KW-0677">Repeat</keyword>
<dbReference type="FunFam" id="1.20.5.100:FF:000004">
    <property type="entry name" value="Integrin beta"/>
    <property type="match status" value="1"/>
</dbReference>
<evidence type="ECO:0000256" key="9">
    <source>
        <dbReference type="ARBA" id="ARBA00022729"/>
    </source>
</evidence>
<keyword evidence="18" id="KW-1015">Disulfide bond</keyword>
<dbReference type="GO" id="GO:0033627">
    <property type="term" value="P:cell adhesion mediated by integrin"/>
    <property type="evidence" value="ECO:0007669"/>
    <property type="project" value="TreeGrafter"/>
</dbReference>
<comment type="subunit">
    <text evidence="21">Heterodimer of an alpha and a beta subunit. Interacts with FLNB. Interacts with HAX1. ITGAV:ITGB6 interacts with FBN1. ITGAV:ITGB6 interacts with TGFB1.</text>
</comment>
<dbReference type="Proteomes" id="UP000288216">
    <property type="component" value="Unassembled WGS sequence"/>
</dbReference>
<evidence type="ECO:0000256" key="14">
    <source>
        <dbReference type="ARBA" id="ARBA00022949"/>
    </source>
</evidence>
<dbReference type="GO" id="GO:0005178">
    <property type="term" value="F:integrin binding"/>
    <property type="evidence" value="ECO:0007669"/>
    <property type="project" value="TreeGrafter"/>
</dbReference>
<dbReference type="InterPro" id="IPR040622">
    <property type="entry name" value="EGF_integrin_1"/>
</dbReference>
<dbReference type="PROSITE" id="PS00243">
    <property type="entry name" value="I_EGF_1"/>
    <property type="match status" value="1"/>
</dbReference>
<evidence type="ECO:0000256" key="1">
    <source>
        <dbReference type="ARBA" id="ARBA00004246"/>
    </source>
</evidence>
<dbReference type="GO" id="GO:0005925">
    <property type="term" value="C:focal adhesion"/>
    <property type="evidence" value="ECO:0007669"/>
    <property type="project" value="UniProtKB-SubCell"/>
</dbReference>
<feature type="domain" description="Integrin beta subunit cytoplasmic" evidence="23">
    <location>
        <begin position="370"/>
        <end position="416"/>
    </location>
</feature>
<keyword evidence="8" id="KW-0479">Metal-binding</keyword>
<dbReference type="EMBL" id="BFAA01003318">
    <property type="protein sequence ID" value="GCB70455.1"/>
    <property type="molecule type" value="Genomic_DNA"/>
</dbReference>
<keyword evidence="26" id="KW-1185">Reference proteome</keyword>
<dbReference type="PROSITE" id="PS52047">
    <property type="entry name" value="I_EGF_2"/>
    <property type="match status" value="2"/>
</dbReference>
<dbReference type="SUPFAM" id="SSF69687">
    <property type="entry name" value="Integrin beta tail domain"/>
    <property type="match status" value="1"/>
</dbReference>
<keyword evidence="6" id="KW-0245">EGF-like domain</keyword>
<evidence type="ECO:0000256" key="11">
    <source>
        <dbReference type="ARBA" id="ARBA00022837"/>
    </source>
</evidence>
<dbReference type="GO" id="GO:0046872">
    <property type="term" value="F:metal ion binding"/>
    <property type="evidence" value="ECO:0007669"/>
    <property type="project" value="UniProtKB-KW"/>
</dbReference>
<evidence type="ECO:0000256" key="13">
    <source>
        <dbReference type="ARBA" id="ARBA00022889"/>
    </source>
</evidence>
<dbReference type="Pfam" id="PF23105">
    <property type="entry name" value="EGF_integrin"/>
    <property type="match status" value="1"/>
</dbReference>
<keyword evidence="17 22" id="KW-0472">Membrane</keyword>